<comment type="caution">
    <text evidence="13">The sequence shown here is derived from an EMBL/GenBank/DDBJ whole genome shotgun (WGS) entry which is preliminary data.</text>
</comment>
<keyword evidence="5" id="KW-0068">Autocatalytic cleavage</keyword>
<evidence type="ECO:0000256" key="10">
    <source>
        <dbReference type="ARBA" id="ARBA00023236"/>
    </source>
</evidence>
<evidence type="ECO:0000256" key="5">
    <source>
        <dbReference type="ARBA" id="ARBA00022813"/>
    </source>
</evidence>
<gene>
    <name evidence="13" type="primary">lexA</name>
    <name evidence="13" type="ORF">ENQ77_00755</name>
</gene>
<organism evidence="13">
    <name type="scientific">candidate division WOR-3 bacterium</name>
    <dbReference type="NCBI Taxonomy" id="2052148"/>
    <lineage>
        <taxon>Bacteria</taxon>
        <taxon>Bacteria division WOR-3</taxon>
    </lineage>
</organism>
<dbReference type="GO" id="GO:0045892">
    <property type="term" value="P:negative regulation of DNA-templated transcription"/>
    <property type="evidence" value="ECO:0007669"/>
    <property type="project" value="InterPro"/>
</dbReference>
<keyword evidence="3" id="KW-0227">DNA damage</keyword>
<keyword evidence="7" id="KW-0238">DNA-binding</keyword>
<dbReference type="InterPro" id="IPR036286">
    <property type="entry name" value="LexA/Signal_pep-like_sf"/>
</dbReference>
<dbReference type="GO" id="GO:0006508">
    <property type="term" value="P:proteolysis"/>
    <property type="evidence" value="ECO:0007669"/>
    <property type="project" value="InterPro"/>
</dbReference>
<feature type="domain" description="Peptidase S24/S26A/S26B/S26C" evidence="11">
    <location>
        <begin position="81"/>
        <end position="140"/>
    </location>
</feature>
<dbReference type="EMBL" id="DSOL01000021">
    <property type="protein sequence ID" value="HEN27206.1"/>
    <property type="molecule type" value="Genomic_DNA"/>
</dbReference>
<name>A0A7C2K0J0_UNCW3</name>
<evidence type="ECO:0000256" key="6">
    <source>
        <dbReference type="ARBA" id="ARBA00023015"/>
    </source>
</evidence>
<proteinExistence type="predicted"/>
<dbReference type="Pfam" id="PF00717">
    <property type="entry name" value="Peptidase_S24"/>
    <property type="match status" value="1"/>
</dbReference>
<dbReference type="InterPro" id="IPR036388">
    <property type="entry name" value="WH-like_DNA-bd_sf"/>
</dbReference>
<dbReference type="GO" id="GO:0009432">
    <property type="term" value="P:SOS response"/>
    <property type="evidence" value="ECO:0007669"/>
    <property type="project" value="UniProtKB-KW"/>
</dbReference>
<dbReference type="SUPFAM" id="SSF51306">
    <property type="entry name" value="LexA/Signal peptidase"/>
    <property type="match status" value="1"/>
</dbReference>
<evidence type="ECO:0000256" key="1">
    <source>
        <dbReference type="ARBA" id="ARBA00022491"/>
    </source>
</evidence>
<evidence type="ECO:0000259" key="11">
    <source>
        <dbReference type="Pfam" id="PF00717"/>
    </source>
</evidence>
<accession>A0A7C2K0J0</accession>
<dbReference type="GO" id="GO:0006281">
    <property type="term" value="P:DNA repair"/>
    <property type="evidence" value="ECO:0007669"/>
    <property type="project" value="UniProtKB-KW"/>
</dbReference>
<keyword evidence="1" id="KW-0678">Repressor</keyword>
<keyword evidence="6" id="KW-0805">Transcription regulation</keyword>
<feature type="domain" description="LexA repressor DNA-binding" evidence="12">
    <location>
        <begin position="3"/>
        <end position="66"/>
    </location>
</feature>
<dbReference type="InterPro" id="IPR036390">
    <property type="entry name" value="WH_DNA-bd_sf"/>
</dbReference>
<dbReference type="Gene3D" id="1.10.10.10">
    <property type="entry name" value="Winged helix-like DNA-binding domain superfamily/Winged helix DNA-binding domain"/>
    <property type="match status" value="1"/>
</dbReference>
<keyword evidence="2" id="KW-0235">DNA replication</keyword>
<keyword evidence="9" id="KW-0234">DNA repair</keyword>
<dbReference type="PANTHER" id="PTHR33516">
    <property type="entry name" value="LEXA REPRESSOR"/>
    <property type="match status" value="1"/>
</dbReference>
<dbReference type="InterPro" id="IPR050077">
    <property type="entry name" value="LexA_repressor"/>
</dbReference>
<reference evidence="13" key="1">
    <citation type="journal article" date="2020" name="mSystems">
        <title>Genome- and Community-Level Interaction Insights into Carbon Utilization and Element Cycling Functions of Hydrothermarchaeota in Hydrothermal Sediment.</title>
        <authorList>
            <person name="Zhou Z."/>
            <person name="Liu Y."/>
            <person name="Xu W."/>
            <person name="Pan J."/>
            <person name="Luo Z.H."/>
            <person name="Li M."/>
        </authorList>
    </citation>
    <scope>NUCLEOTIDE SEQUENCE [LARGE SCALE GENOMIC DNA]</scope>
    <source>
        <strain evidence="13">SpSt-34</strain>
    </source>
</reference>
<protein>
    <submittedName>
        <fullName evidence="13">Repressor LexA</fullName>
        <ecNumber evidence="13">3.4.21.88</ecNumber>
    </submittedName>
</protein>
<dbReference type="InterPro" id="IPR006200">
    <property type="entry name" value="LexA"/>
</dbReference>
<dbReference type="GO" id="GO:0006260">
    <property type="term" value="P:DNA replication"/>
    <property type="evidence" value="ECO:0007669"/>
    <property type="project" value="UniProtKB-KW"/>
</dbReference>
<dbReference type="Pfam" id="PF01726">
    <property type="entry name" value="LexA_DNA_bind"/>
    <property type="match status" value="1"/>
</dbReference>
<keyword evidence="4 13" id="KW-0378">Hydrolase</keyword>
<keyword evidence="8" id="KW-0804">Transcription</keyword>
<dbReference type="InterPro" id="IPR006199">
    <property type="entry name" value="LexA_DNA-bd_dom"/>
</dbReference>
<dbReference type="EC" id="3.4.21.88" evidence="13"/>
<dbReference type="InterPro" id="IPR015927">
    <property type="entry name" value="Peptidase_S24_S26A/B/C"/>
</dbReference>
<dbReference type="AlphaFoldDB" id="A0A7C2K0J0"/>
<dbReference type="Gene3D" id="2.10.109.10">
    <property type="entry name" value="Umud Fragment, subunit A"/>
    <property type="match status" value="1"/>
</dbReference>
<evidence type="ECO:0000256" key="8">
    <source>
        <dbReference type="ARBA" id="ARBA00023163"/>
    </source>
</evidence>
<keyword evidence="10" id="KW-0742">SOS response</keyword>
<dbReference type="GO" id="GO:0003677">
    <property type="term" value="F:DNA binding"/>
    <property type="evidence" value="ECO:0007669"/>
    <property type="project" value="UniProtKB-KW"/>
</dbReference>
<evidence type="ECO:0000256" key="7">
    <source>
        <dbReference type="ARBA" id="ARBA00023125"/>
    </source>
</evidence>
<dbReference type="FunFam" id="1.10.10.10:FF:000009">
    <property type="entry name" value="LexA repressor"/>
    <property type="match status" value="1"/>
</dbReference>
<sequence length="143" mass="15953">MVLTRKQKAVLDFIQQFILTHGYPPTIREIAEGLNLGLNSIYSIQRHLKVLEDKGFIRRNSRKPRGIELLHFKLSNAAMIPLVGKVSAGFPIPAIEEVEGNVVFDALLIKDTSNTIALRVKGDSMVGAGIYDRDIVVVRRWGS</sequence>
<evidence type="ECO:0000313" key="13">
    <source>
        <dbReference type="EMBL" id="HEN27206.1"/>
    </source>
</evidence>
<evidence type="ECO:0000256" key="3">
    <source>
        <dbReference type="ARBA" id="ARBA00022763"/>
    </source>
</evidence>
<evidence type="ECO:0000256" key="4">
    <source>
        <dbReference type="ARBA" id="ARBA00022801"/>
    </source>
</evidence>
<dbReference type="SUPFAM" id="SSF46785">
    <property type="entry name" value="Winged helix' DNA-binding domain"/>
    <property type="match status" value="1"/>
</dbReference>
<evidence type="ECO:0000256" key="9">
    <source>
        <dbReference type="ARBA" id="ARBA00023204"/>
    </source>
</evidence>
<dbReference type="NCBIfam" id="TIGR00498">
    <property type="entry name" value="lexA"/>
    <property type="match status" value="1"/>
</dbReference>
<evidence type="ECO:0000259" key="12">
    <source>
        <dbReference type="Pfam" id="PF01726"/>
    </source>
</evidence>
<evidence type="ECO:0000256" key="2">
    <source>
        <dbReference type="ARBA" id="ARBA00022705"/>
    </source>
</evidence>
<dbReference type="GO" id="GO:0004252">
    <property type="term" value="F:serine-type endopeptidase activity"/>
    <property type="evidence" value="ECO:0007669"/>
    <property type="project" value="UniProtKB-EC"/>
</dbReference>
<dbReference type="PANTHER" id="PTHR33516:SF2">
    <property type="entry name" value="LEXA REPRESSOR-RELATED"/>
    <property type="match status" value="1"/>
</dbReference>